<dbReference type="Pfam" id="PF17809">
    <property type="entry name" value="UPA_2"/>
    <property type="match status" value="1"/>
</dbReference>
<dbReference type="Gene3D" id="2.60.220.30">
    <property type="match status" value="1"/>
</dbReference>
<dbReference type="EMBL" id="CAAALY010015171">
    <property type="protein sequence ID" value="VEL12578.1"/>
    <property type="molecule type" value="Genomic_DNA"/>
</dbReference>
<accession>A0A3S4ZUV1</accession>
<keyword evidence="2" id="KW-0677">Repeat</keyword>
<dbReference type="Proteomes" id="UP000784294">
    <property type="component" value="Unassembled WGS sequence"/>
</dbReference>
<evidence type="ECO:0000313" key="6">
    <source>
        <dbReference type="EMBL" id="VEL12578.1"/>
    </source>
</evidence>
<dbReference type="OrthoDB" id="20872at2759"/>
<reference evidence="6" key="1">
    <citation type="submission" date="2018-11" db="EMBL/GenBank/DDBJ databases">
        <authorList>
            <consortium name="Pathogen Informatics"/>
        </authorList>
    </citation>
    <scope>NUCLEOTIDE SEQUENCE</scope>
</reference>
<gene>
    <name evidence="6" type="ORF">PXEA_LOCUS6018</name>
</gene>
<dbReference type="GO" id="GO:0016020">
    <property type="term" value="C:membrane"/>
    <property type="evidence" value="ECO:0007669"/>
    <property type="project" value="UniProtKB-SubCell"/>
</dbReference>
<comment type="caution">
    <text evidence="6">The sequence shown here is derived from an EMBL/GenBank/DDBJ whole genome shotgun (WGS) entry which is preliminary data.</text>
</comment>
<evidence type="ECO:0000256" key="2">
    <source>
        <dbReference type="ARBA" id="ARBA00022737"/>
    </source>
</evidence>
<organism evidence="6 7">
    <name type="scientific">Protopolystoma xenopodis</name>
    <dbReference type="NCBI Taxonomy" id="117903"/>
    <lineage>
        <taxon>Eukaryota</taxon>
        <taxon>Metazoa</taxon>
        <taxon>Spiralia</taxon>
        <taxon>Lophotrochozoa</taxon>
        <taxon>Platyhelminthes</taxon>
        <taxon>Monogenea</taxon>
        <taxon>Polyopisthocotylea</taxon>
        <taxon>Polystomatidea</taxon>
        <taxon>Polystomatidae</taxon>
        <taxon>Protopolystoma</taxon>
    </lineage>
</organism>
<keyword evidence="7" id="KW-1185">Reference proteome</keyword>
<feature type="domain" description="Ankyrin UPA" evidence="5">
    <location>
        <begin position="196"/>
        <end position="227"/>
    </location>
</feature>
<keyword evidence="4" id="KW-0472">Membrane</keyword>
<evidence type="ECO:0000256" key="4">
    <source>
        <dbReference type="ARBA" id="ARBA00023136"/>
    </source>
</evidence>
<keyword evidence="3" id="KW-0040">ANK repeat</keyword>
<dbReference type="PANTHER" id="PTHR24123:SF141">
    <property type="entry name" value="ANKYRIN 2, ISOFORM U"/>
    <property type="match status" value="1"/>
</dbReference>
<dbReference type="PANTHER" id="PTHR24123">
    <property type="entry name" value="ANKYRIN REPEAT-CONTAINING"/>
    <property type="match status" value="1"/>
</dbReference>
<dbReference type="AlphaFoldDB" id="A0A3S4ZUV1"/>
<comment type="subcellular location">
    <subcellularLocation>
        <location evidence="1">Membrane</location>
    </subcellularLocation>
</comment>
<evidence type="ECO:0000256" key="1">
    <source>
        <dbReference type="ARBA" id="ARBA00004370"/>
    </source>
</evidence>
<sequence length="235" mass="25867">MITRLFGNRLACSPIVTIEPRRRKFHKPITLTIPLPRRPDPSIRDCHEAGSLGTTTPVPVNNVRLLCSITGGNAPAVWEDITGSTPMTRHKDCISFTTTVSARLWMVECPMLQEVTEPASRLYRESITPPYIGRFVVFAQPNEPLSTSIPSVHGSPGSTSNVANIDTFARTPTGQEMVSLPRSPSRSRTLARDQPLLRCLCLIDDTADKTLECLEHFQLVATGPSTEVSPICLDF</sequence>
<name>A0A3S4ZUV1_9PLAT</name>
<evidence type="ECO:0000313" key="7">
    <source>
        <dbReference type="Proteomes" id="UP000784294"/>
    </source>
</evidence>
<evidence type="ECO:0000256" key="3">
    <source>
        <dbReference type="ARBA" id="ARBA00023043"/>
    </source>
</evidence>
<protein>
    <recommendedName>
        <fullName evidence="5">Ankyrin UPA domain-containing protein</fullName>
    </recommendedName>
</protein>
<dbReference type="InterPro" id="IPR051165">
    <property type="entry name" value="Multifunctional_ANK_Repeat"/>
</dbReference>
<dbReference type="Gene3D" id="2.60.40.2660">
    <property type="match status" value="1"/>
</dbReference>
<proteinExistence type="predicted"/>
<dbReference type="InterPro" id="IPR040745">
    <property type="entry name" value="Ankyrin_UPA"/>
</dbReference>
<evidence type="ECO:0000259" key="5">
    <source>
        <dbReference type="Pfam" id="PF17809"/>
    </source>
</evidence>